<dbReference type="OrthoDB" id="2734847at2"/>
<evidence type="ECO:0000256" key="1">
    <source>
        <dbReference type="SAM" id="MobiDB-lite"/>
    </source>
</evidence>
<dbReference type="EMBL" id="JPVQ01000015">
    <property type="protein sequence ID" value="KGR90697.1"/>
    <property type="molecule type" value="Genomic_DNA"/>
</dbReference>
<protein>
    <submittedName>
        <fullName evidence="2">Uncharacterized protein</fullName>
    </submittedName>
</protein>
<reference evidence="2 3" key="1">
    <citation type="submission" date="2014-02" db="EMBL/GenBank/DDBJ databases">
        <title>Draft genome sequence of Lysinibacillus massiliensis CCUG 49529.</title>
        <authorList>
            <person name="Zhang F."/>
            <person name="Wang G."/>
            <person name="Zhang L."/>
        </authorList>
    </citation>
    <scope>NUCLEOTIDE SEQUENCE [LARGE SCALE GENOMIC DNA]</scope>
    <source>
        <strain evidence="2 3">CCUG 49529</strain>
    </source>
</reference>
<gene>
    <name evidence="2" type="ORF">CD30_10070</name>
</gene>
<dbReference type="eggNOG" id="ENOG5030BVH">
    <property type="taxonomic scope" value="Bacteria"/>
</dbReference>
<dbReference type="Proteomes" id="UP000030595">
    <property type="component" value="Unassembled WGS sequence"/>
</dbReference>
<feature type="compositionally biased region" description="Polar residues" evidence="1">
    <location>
        <begin position="77"/>
        <end position="93"/>
    </location>
</feature>
<organism evidence="2 3">
    <name type="scientific">Ureibacillus massiliensis 4400831 = CIP 108448 = CCUG 49529</name>
    <dbReference type="NCBI Taxonomy" id="1211035"/>
    <lineage>
        <taxon>Bacteria</taxon>
        <taxon>Bacillati</taxon>
        <taxon>Bacillota</taxon>
        <taxon>Bacilli</taxon>
        <taxon>Bacillales</taxon>
        <taxon>Caryophanaceae</taxon>
        <taxon>Ureibacillus</taxon>
    </lineage>
</organism>
<evidence type="ECO:0000313" key="3">
    <source>
        <dbReference type="Proteomes" id="UP000030595"/>
    </source>
</evidence>
<sequence length="176" mass="20166">MEGIILMIIFAVLGSLFSNKNKNKNDKQMPPFNNKPNPSPMEFDDFNDKRFEEKKKPIPTAMSLEDFARDIFDQLNNKNEPQETNGRTIQTFEQPKVEQVRSDSRDLVPPSPNVRETRPTLDVTRSLRGKESELIKMKKDPIKQTEIGSFVPKTRKALVQAIITSEIIGPPKAKQR</sequence>
<keyword evidence="3" id="KW-1185">Reference proteome</keyword>
<feature type="region of interest" description="Disordered" evidence="1">
    <location>
        <begin position="77"/>
        <end position="117"/>
    </location>
</feature>
<evidence type="ECO:0000313" key="2">
    <source>
        <dbReference type="EMBL" id="KGR90697.1"/>
    </source>
</evidence>
<comment type="caution">
    <text evidence="2">The sequence shown here is derived from an EMBL/GenBank/DDBJ whole genome shotgun (WGS) entry which is preliminary data.</text>
</comment>
<dbReference type="AlphaFoldDB" id="A0A0A3JUK9"/>
<name>A0A0A3JUK9_9BACL</name>
<proteinExistence type="predicted"/>
<feature type="region of interest" description="Disordered" evidence="1">
    <location>
        <begin position="21"/>
        <end position="45"/>
    </location>
</feature>
<feature type="compositionally biased region" description="Basic and acidic residues" evidence="1">
    <location>
        <begin position="95"/>
        <end position="106"/>
    </location>
</feature>
<dbReference type="RefSeq" id="WP_036176015.1">
    <property type="nucleotide sequence ID" value="NZ_AVCZ01000015.1"/>
</dbReference>
<accession>A0A0A3JUK9</accession>